<dbReference type="Proteomes" id="UP000032120">
    <property type="component" value="Unassembled WGS sequence"/>
</dbReference>
<reference evidence="3 4" key="1">
    <citation type="submission" date="2015-01" db="EMBL/GenBank/DDBJ databases">
        <title>Draft genome sequence of Leucobacter komagatae strain VKM ST2845.</title>
        <authorList>
            <person name="Karlyshev A.V."/>
            <person name="Kudryashova E.B."/>
        </authorList>
    </citation>
    <scope>NUCLEOTIDE SEQUENCE [LARGE SCALE GENOMIC DNA]</scope>
    <source>
        <strain evidence="3 4">VKM ST2845</strain>
    </source>
</reference>
<evidence type="ECO:0000313" key="4">
    <source>
        <dbReference type="Proteomes" id="UP000032120"/>
    </source>
</evidence>
<keyword evidence="1" id="KW-0812">Transmembrane</keyword>
<feature type="transmembrane region" description="Helical" evidence="1">
    <location>
        <begin position="180"/>
        <end position="199"/>
    </location>
</feature>
<keyword evidence="4" id="KW-1185">Reference proteome</keyword>
<sequence>MGLPVAPLSPGPLGFGEILSRGFSSLTRNPRPVLLWLVLMPLAVHLLFGISTAVSDAASSSLGLLDVFSPGLNSSYGLATQSFTIAMVTGLVTIVQAIVTALGGSVLQGVVANNVRLETLGHRGTARELWAHTRPALGRLLGYGGLVIGFAFAAGFVGGFVGFFVAMLVLGIASAFISSAAGFVILVVLVIVALCIPLLWLAARISLAVSVIVFEGTPVWASIRRSWALTRHSAWRIVGLQLVLGLIAGAAMFVLVYLTTLITNTAFPFAIWEDGVTPQRFLTAYLAGVPVSLVTAVVTPIAAALCSTVYLDVRVRTE</sequence>
<proteinExistence type="predicted"/>
<feature type="transmembrane region" description="Helical" evidence="1">
    <location>
        <begin position="33"/>
        <end position="55"/>
    </location>
</feature>
<evidence type="ECO:0000313" key="3">
    <source>
        <dbReference type="EMBL" id="KIP51965.1"/>
    </source>
</evidence>
<accession>A0A0D0H493</accession>
<feature type="transmembrane region" description="Helical" evidence="1">
    <location>
        <begin position="282"/>
        <end position="311"/>
    </location>
</feature>
<protein>
    <recommendedName>
        <fullName evidence="2">DUF7847 domain-containing protein</fullName>
    </recommendedName>
</protein>
<evidence type="ECO:0000256" key="1">
    <source>
        <dbReference type="SAM" id="Phobius"/>
    </source>
</evidence>
<keyword evidence="1" id="KW-0472">Membrane</keyword>
<feature type="transmembrane region" description="Helical" evidence="1">
    <location>
        <begin position="76"/>
        <end position="99"/>
    </location>
</feature>
<keyword evidence="1" id="KW-1133">Transmembrane helix</keyword>
<dbReference type="InterPro" id="IPR057169">
    <property type="entry name" value="DUF7847"/>
</dbReference>
<comment type="caution">
    <text evidence="3">The sequence shown here is derived from an EMBL/GenBank/DDBJ whole genome shotgun (WGS) entry which is preliminary data.</text>
</comment>
<gene>
    <name evidence="3" type="ORF">SD72_12085</name>
</gene>
<dbReference type="Pfam" id="PF25231">
    <property type="entry name" value="DUF7847"/>
    <property type="match status" value="1"/>
</dbReference>
<organism evidence="3 4">
    <name type="scientific">Leucobacter komagatae</name>
    <dbReference type="NCBI Taxonomy" id="55969"/>
    <lineage>
        <taxon>Bacteria</taxon>
        <taxon>Bacillati</taxon>
        <taxon>Actinomycetota</taxon>
        <taxon>Actinomycetes</taxon>
        <taxon>Micrococcales</taxon>
        <taxon>Microbacteriaceae</taxon>
        <taxon>Leucobacter</taxon>
    </lineage>
</organism>
<name>A0A0D0H493_9MICO</name>
<dbReference type="EMBL" id="JXSQ01000018">
    <property type="protein sequence ID" value="KIP51965.1"/>
    <property type="molecule type" value="Genomic_DNA"/>
</dbReference>
<feature type="transmembrane region" description="Helical" evidence="1">
    <location>
        <begin position="235"/>
        <end position="262"/>
    </location>
</feature>
<feature type="transmembrane region" description="Helical" evidence="1">
    <location>
        <begin position="140"/>
        <end position="173"/>
    </location>
</feature>
<evidence type="ECO:0000259" key="2">
    <source>
        <dbReference type="Pfam" id="PF25231"/>
    </source>
</evidence>
<feature type="domain" description="DUF7847" evidence="2">
    <location>
        <begin position="17"/>
        <end position="306"/>
    </location>
</feature>
<dbReference type="AlphaFoldDB" id="A0A0D0H493"/>